<dbReference type="Proteomes" id="UP000016931">
    <property type="component" value="Unassembled WGS sequence"/>
</dbReference>
<sequence length="571" mass="61372">MVVKEDGTKWACQSCLKGHRVSGCNHTDRELTLVPKKGRPVTQCQHCRLERKKRAAHVKCDCGEAEKPHHSKEKCIHLREAEERAKAGFHDETHARQEDDPAHLTAVAEEQGCCCHHGGKCACSLMKREPTSKGSSPPHGPAVPKPRLETAKSDGSITVFKNGHHKPVHHKNHAAHECGMPYKMPLPRAHTEHNVSQAARRSVDSLPLQSASLADVPSSRPVNGLLLTNAPRRLSKSEQPSPKFTSTGTCSGGLSDNTLSMIDFGTLGPTQTNQSVDSSTNDCMAFPAFEPMSGMADSSFDPWSIGTSADPMPNNNPFAAWASQFDVSNVAQPALTAASSGTQSEIDEIPTVDDLYGFPMPSIQEDIGTLPMDTVMSETNNANRRSLPPNFFGNADFTMSQAANEWQTPVSSAYNFSMDKSKTAELDQTFTFNGWPTPPMVPGTSLPPRAAGLSTTGRPLSQSVGPSSAPSEDLMKQLFPGLDVVDDQYATTAVGPAGLNQSSKGGIGGNTPSTTTSHRTESPPSRDDFGGFVSQSWSDGSLSVPVDAFTDPYNLNGPNFSPRFDGPWTYQ</sequence>
<evidence type="ECO:0000256" key="1">
    <source>
        <dbReference type="ARBA" id="ARBA00004123"/>
    </source>
</evidence>
<evidence type="ECO:0000256" key="6">
    <source>
        <dbReference type="ARBA" id="ARBA00023163"/>
    </source>
</evidence>
<keyword evidence="3" id="KW-0862">Zinc</keyword>
<dbReference type="InterPro" id="IPR051763">
    <property type="entry name" value="Copper_Homeo_Regul"/>
</dbReference>
<dbReference type="OMA" id="HAAHECG"/>
<evidence type="ECO:0000256" key="4">
    <source>
        <dbReference type="ARBA" id="ARBA00023008"/>
    </source>
</evidence>
<dbReference type="eggNOG" id="ENOG502S7CA">
    <property type="taxonomic scope" value="Eukaryota"/>
</dbReference>
<evidence type="ECO:0000313" key="10">
    <source>
        <dbReference type="EMBL" id="EMF17835.1"/>
    </source>
</evidence>
<accession>N1QKW5</accession>
<dbReference type="InterPro" id="IPR036395">
    <property type="entry name" value="Cu_fist_DNA-bd_dom_sf"/>
</dbReference>
<dbReference type="Pfam" id="PF00649">
    <property type="entry name" value="Copper-fist"/>
    <property type="match status" value="1"/>
</dbReference>
<dbReference type="GO" id="GO:0006878">
    <property type="term" value="P:intracellular copper ion homeostasis"/>
    <property type="evidence" value="ECO:0007669"/>
    <property type="project" value="TreeGrafter"/>
</dbReference>
<keyword evidence="11" id="KW-1185">Reference proteome</keyword>
<evidence type="ECO:0000313" key="11">
    <source>
        <dbReference type="Proteomes" id="UP000016931"/>
    </source>
</evidence>
<feature type="region of interest" description="Disordered" evidence="8">
    <location>
        <begin position="128"/>
        <end position="151"/>
    </location>
</feature>
<dbReference type="GeneID" id="27900988"/>
<feature type="compositionally biased region" description="Polar residues" evidence="8">
    <location>
        <begin position="453"/>
        <end position="470"/>
    </location>
</feature>
<keyword evidence="6" id="KW-0804">Transcription</keyword>
<dbReference type="RefSeq" id="XP_016765956.1">
    <property type="nucleotide sequence ID" value="XM_016903851.1"/>
</dbReference>
<reference evidence="10 11" key="1">
    <citation type="journal article" date="2012" name="PLoS Pathog.">
        <title>Diverse lifestyles and strategies of plant pathogenesis encoded in the genomes of eighteen Dothideomycetes fungi.</title>
        <authorList>
            <person name="Ohm R.A."/>
            <person name="Feau N."/>
            <person name="Henrissat B."/>
            <person name="Schoch C.L."/>
            <person name="Horwitz B.A."/>
            <person name="Barry K.W."/>
            <person name="Condon B.J."/>
            <person name="Copeland A.C."/>
            <person name="Dhillon B."/>
            <person name="Glaser F."/>
            <person name="Hesse C.N."/>
            <person name="Kosti I."/>
            <person name="LaButti K."/>
            <person name="Lindquist E.A."/>
            <person name="Lucas S."/>
            <person name="Salamov A.A."/>
            <person name="Bradshaw R.E."/>
            <person name="Ciuffetti L."/>
            <person name="Hamelin R.C."/>
            <person name="Kema G.H.J."/>
            <person name="Lawrence C."/>
            <person name="Scott J.A."/>
            <person name="Spatafora J.W."/>
            <person name="Turgeon B.G."/>
            <person name="de Wit P.J.G.M."/>
            <person name="Zhong S."/>
            <person name="Goodwin S.B."/>
            <person name="Grigoriev I.V."/>
        </authorList>
    </citation>
    <scope>NUCLEOTIDE SEQUENCE [LARGE SCALE GENOMIC DNA]</scope>
    <source>
        <strain evidence="10 11">SO2202</strain>
    </source>
</reference>
<feature type="region of interest" description="Disordered" evidence="8">
    <location>
        <begin position="231"/>
        <end position="252"/>
    </location>
</feature>
<evidence type="ECO:0000259" key="9">
    <source>
        <dbReference type="PROSITE" id="PS50073"/>
    </source>
</evidence>
<proteinExistence type="predicted"/>
<feature type="domain" description="Copper-fist" evidence="9">
    <location>
        <begin position="2"/>
        <end position="41"/>
    </location>
</feature>
<feature type="region of interest" description="Disordered" evidence="8">
    <location>
        <begin position="495"/>
        <end position="534"/>
    </location>
</feature>
<keyword evidence="2" id="KW-0479">Metal-binding</keyword>
<dbReference type="GO" id="GO:0005634">
    <property type="term" value="C:nucleus"/>
    <property type="evidence" value="ECO:0007669"/>
    <property type="project" value="UniProtKB-SubCell"/>
</dbReference>
<comment type="subcellular location">
    <subcellularLocation>
        <location evidence="1">Nucleus</location>
    </subcellularLocation>
</comment>
<dbReference type="OrthoDB" id="5600085at2759"/>
<dbReference type="HOGENOM" id="CLU_034573_0_0_1"/>
<keyword evidence="7" id="KW-0539">Nucleus</keyword>
<name>N1QKW5_SPHMS</name>
<dbReference type="GO" id="GO:0000978">
    <property type="term" value="F:RNA polymerase II cis-regulatory region sequence-specific DNA binding"/>
    <property type="evidence" value="ECO:0007669"/>
    <property type="project" value="TreeGrafter"/>
</dbReference>
<feature type="compositionally biased region" description="Polar residues" evidence="8">
    <location>
        <begin position="499"/>
        <end position="517"/>
    </location>
</feature>
<feature type="compositionally biased region" description="Basic and acidic residues" evidence="8">
    <location>
        <begin position="518"/>
        <end position="529"/>
    </location>
</feature>
<evidence type="ECO:0000256" key="7">
    <source>
        <dbReference type="ARBA" id="ARBA00023242"/>
    </source>
</evidence>
<organism evidence="10 11">
    <name type="scientific">Sphaerulina musiva (strain SO2202)</name>
    <name type="common">Poplar stem canker fungus</name>
    <name type="synonym">Septoria musiva</name>
    <dbReference type="NCBI Taxonomy" id="692275"/>
    <lineage>
        <taxon>Eukaryota</taxon>
        <taxon>Fungi</taxon>
        <taxon>Dikarya</taxon>
        <taxon>Ascomycota</taxon>
        <taxon>Pezizomycotina</taxon>
        <taxon>Dothideomycetes</taxon>
        <taxon>Dothideomycetidae</taxon>
        <taxon>Mycosphaerellales</taxon>
        <taxon>Mycosphaerellaceae</taxon>
        <taxon>Sphaerulina</taxon>
    </lineage>
</organism>
<dbReference type="PRINTS" id="PR00617">
    <property type="entry name" value="COPPERFIST"/>
</dbReference>
<dbReference type="InterPro" id="IPR001083">
    <property type="entry name" value="Cu_fist_DNA-bd_dom"/>
</dbReference>
<dbReference type="SMART" id="SM01090">
    <property type="entry name" value="Copper-fist"/>
    <property type="match status" value="1"/>
</dbReference>
<dbReference type="PROSITE" id="PS50073">
    <property type="entry name" value="COPPER_FIST_2"/>
    <property type="match status" value="1"/>
</dbReference>
<dbReference type="STRING" id="692275.N1QKW5"/>
<keyword evidence="5" id="KW-0805">Transcription regulation</keyword>
<dbReference type="AlphaFoldDB" id="N1QKW5"/>
<dbReference type="GO" id="GO:0005507">
    <property type="term" value="F:copper ion binding"/>
    <property type="evidence" value="ECO:0007669"/>
    <property type="project" value="InterPro"/>
</dbReference>
<protein>
    <recommendedName>
        <fullName evidence="9">Copper-fist domain-containing protein</fullName>
    </recommendedName>
</protein>
<dbReference type="Gene3D" id="3.90.430.10">
    <property type="entry name" value="Copper fist DNA-binding domain"/>
    <property type="match status" value="1"/>
</dbReference>
<dbReference type="FunFam" id="3.90.430.10:FF:000001">
    <property type="entry name" value="Copper fist DNA-binding protein"/>
    <property type="match status" value="1"/>
</dbReference>
<gene>
    <name evidence="10" type="ORF">SEPMUDRAFT_146766</name>
</gene>
<evidence type="ECO:0000256" key="2">
    <source>
        <dbReference type="ARBA" id="ARBA00022723"/>
    </source>
</evidence>
<dbReference type="GO" id="GO:0006879">
    <property type="term" value="P:intracellular iron ion homeostasis"/>
    <property type="evidence" value="ECO:0007669"/>
    <property type="project" value="TreeGrafter"/>
</dbReference>
<keyword evidence="4" id="KW-0186">Copper</keyword>
<dbReference type="SUPFAM" id="SSF57879">
    <property type="entry name" value="Zinc domain conserved in yeast copper-regulated transcription factors"/>
    <property type="match status" value="1"/>
</dbReference>
<dbReference type="PANTHER" id="PTHR28088:SF5">
    <property type="entry name" value="TRANSCRIPTIONAL ACTIVATOR HAA1-RELATED"/>
    <property type="match status" value="1"/>
</dbReference>
<dbReference type="EMBL" id="KB456260">
    <property type="protein sequence ID" value="EMF17835.1"/>
    <property type="molecule type" value="Genomic_DNA"/>
</dbReference>
<dbReference type="GO" id="GO:0000981">
    <property type="term" value="F:DNA-binding transcription factor activity, RNA polymerase II-specific"/>
    <property type="evidence" value="ECO:0007669"/>
    <property type="project" value="TreeGrafter"/>
</dbReference>
<evidence type="ECO:0000256" key="3">
    <source>
        <dbReference type="ARBA" id="ARBA00022833"/>
    </source>
</evidence>
<feature type="region of interest" description="Disordered" evidence="8">
    <location>
        <begin position="434"/>
        <end position="471"/>
    </location>
</feature>
<dbReference type="GO" id="GO:0045944">
    <property type="term" value="P:positive regulation of transcription by RNA polymerase II"/>
    <property type="evidence" value="ECO:0007669"/>
    <property type="project" value="TreeGrafter"/>
</dbReference>
<evidence type="ECO:0000256" key="5">
    <source>
        <dbReference type="ARBA" id="ARBA00023015"/>
    </source>
</evidence>
<dbReference type="PANTHER" id="PTHR28088">
    <property type="entry name" value="TRANSCRIPTIONAL ACTIVATOR HAA1-RELATED"/>
    <property type="match status" value="1"/>
</dbReference>
<evidence type="ECO:0000256" key="8">
    <source>
        <dbReference type="SAM" id="MobiDB-lite"/>
    </source>
</evidence>
<feature type="compositionally biased region" description="Polar residues" evidence="8">
    <location>
        <begin position="237"/>
        <end position="252"/>
    </location>
</feature>
<dbReference type="SMART" id="SM00412">
    <property type="entry name" value="Cu_FIST"/>
    <property type="match status" value="1"/>
</dbReference>